<accession>A0ABD1UWD8</accession>
<reference evidence="2" key="1">
    <citation type="submission" date="2024-07" db="EMBL/GenBank/DDBJ databases">
        <title>Two chromosome-level genome assemblies of Korean endemic species Abeliophyllum distichum and Forsythia ovata (Oleaceae).</title>
        <authorList>
            <person name="Jang H."/>
        </authorList>
    </citation>
    <scope>NUCLEOTIDE SEQUENCE [LARGE SCALE GENOMIC DNA]</scope>
</reference>
<sequence>MLDVELVGEKKVLEGSKLREKEWDLLLKHGAEIDVQKDIKNRDYVGTQMLGLGGTCGAESWGISGRANQQILESTHLEEPYQPNNQNTTLDLTTAAMEKLHKFIRTFTRENNVVGNVV</sequence>
<dbReference type="EMBL" id="JBFOLJ010000006">
    <property type="protein sequence ID" value="KAL2529377.1"/>
    <property type="molecule type" value="Genomic_DNA"/>
</dbReference>
<evidence type="ECO:0000313" key="1">
    <source>
        <dbReference type="EMBL" id="KAL2529377.1"/>
    </source>
</evidence>
<gene>
    <name evidence="1" type="ORF">Fot_21978</name>
</gene>
<name>A0ABD1UWD8_9LAMI</name>
<dbReference type="AlphaFoldDB" id="A0ABD1UWD8"/>
<keyword evidence="2" id="KW-1185">Reference proteome</keyword>
<organism evidence="1 2">
    <name type="scientific">Forsythia ovata</name>
    <dbReference type="NCBI Taxonomy" id="205694"/>
    <lineage>
        <taxon>Eukaryota</taxon>
        <taxon>Viridiplantae</taxon>
        <taxon>Streptophyta</taxon>
        <taxon>Embryophyta</taxon>
        <taxon>Tracheophyta</taxon>
        <taxon>Spermatophyta</taxon>
        <taxon>Magnoliopsida</taxon>
        <taxon>eudicotyledons</taxon>
        <taxon>Gunneridae</taxon>
        <taxon>Pentapetalae</taxon>
        <taxon>asterids</taxon>
        <taxon>lamiids</taxon>
        <taxon>Lamiales</taxon>
        <taxon>Oleaceae</taxon>
        <taxon>Forsythieae</taxon>
        <taxon>Forsythia</taxon>
    </lineage>
</organism>
<protein>
    <submittedName>
        <fullName evidence="1">Uncharacterized protein</fullName>
    </submittedName>
</protein>
<comment type="caution">
    <text evidence="1">The sequence shown here is derived from an EMBL/GenBank/DDBJ whole genome shotgun (WGS) entry which is preliminary data.</text>
</comment>
<dbReference type="Proteomes" id="UP001604277">
    <property type="component" value="Unassembled WGS sequence"/>
</dbReference>
<evidence type="ECO:0000313" key="2">
    <source>
        <dbReference type="Proteomes" id="UP001604277"/>
    </source>
</evidence>
<proteinExistence type="predicted"/>